<name>A0AAW3SR52_9GAMM</name>
<reference evidence="3 4" key="1">
    <citation type="submission" date="2020-07" db="EMBL/GenBank/DDBJ databases">
        <title>Characterization of Pectobacterium aroidearum strains causing soft rot on Amorphophallus konjac.</title>
        <authorList>
            <person name="Xie H."/>
        </authorList>
    </citation>
    <scope>NUCLEOTIDE SEQUENCE [LARGE SCALE GENOMIC DNA]</scope>
    <source>
        <strain evidence="3 4">MY7</strain>
    </source>
</reference>
<dbReference type="EMBL" id="JACERJ010000003">
    <property type="protein sequence ID" value="MBA5203516.1"/>
    <property type="molecule type" value="Genomic_DNA"/>
</dbReference>
<protein>
    <submittedName>
        <fullName evidence="3">Uncharacterized protein</fullName>
    </submittedName>
</protein>
<dbReference type="Proteomes" id="UP000557749">
    <property type="component" value="Unassembled WGS sequence"/>
</dbReference>
<gene>
    <name evidence="3" type="ORF">H2Y57_07435</name>
</gene>
<keyword evidence="1" id="KW-0175">Coiled coil</keyword>
<feature type="transmembrane region" description="Helical" evidence="2">
    <location>
        <begin position="248"/>
        <end position="268"/>
    </location>
</feature>
<keyword evidence="2" id="KW-0812">Transmembrane</keyword>
<keyword evidence="2" id="KW-0472">Membrane</keyword>
<dbReference type="RefSeq" id="WP_181844871.1">
    <property type="nucleotide sequence ID" value="NZ_JACERJ010000003.1"/>
</dbReference>
<sequence length="430" mass="47545">MQEILSELKSELENIISEINTTVLSTEPLNIAHDDWSVPGITKNELINKAQEIIILIDSVSGDFFEDSNDILTNYKSSLEFLTENTIPNMWGNASKSVPSYLITLDGLKKELKKYFNRNHSADLQKAVRQIRALEARLKEVEPKSASLSSMVERIEHAFNTAEQLPADMELLNEAREKIKNIIEKSDSNAERVASVKEDSGIILSELKIMKKSAEEILHRCETAYAASTSVGLAAAFSERSSALNKSMWFWIIGLIIALITAAIFGSYNVQSLLVASGQPQPSASVITTRLFLSALSICGPVWFAWLATKQIGQRFRLSEDYAFKASISRAYEGFRSEASRIDKNLESKLLASALSRLDELPLRLVETETHGSPYHELLTSDVIKKALKVVPGFSDRIKSIAEQSINAANDASKTVIGTVSKVSSPDKSD</sequence>
<comment type="caution">
    <text evidence="3">The sequence shown here is derived from an EMBL/GenBank/DDBJ whole genome shotgun (WGS) entry which is preliminary data.</text>
</comment>
<proteinExistence type="predicted"/>
<accession>A0AAW3SR52</accession>
<feature type="coiled-coil region" evidence="1">
    <location>
        <begin position="117"/>
        <end position="144"/>
    </location>
</feature>
<evidence type="ECO:0000313" key="3">
    <source>
        <dbReference type="EMBL" id="MBA5203516.1"/>
    </source>
</evidence>
<dbReference type="AlphaFoldDB" id="A0AAW3SR52"/>
<evidence type="ECO:0000256" key="2">
    <source>
        <dbReference type="SAM" id="Phobius"/>
    </source>
</evidence>
<organism evidence="3 4">
    <name type="scientific">Pectobacterium aroidearum</name>
    <dbReference type="NCBI Taxonomy" id="1201031"/>
    <lineage>
        <taxon>Bacteria</taxon>
        <taxon>Pseudomonadati</taxon>
        <taxon>Pseudomonadota</taxon>
        <taxon>Gammaproteobacteria</taxon>
        <taxon>Enterobacterales</taxon>
        <taxon>Pectobacteriaceae</taxon>
        <taxon>Pectobacterium</taxon>
    </lineage>
</organism>
<feature type="transmembrane region" description="Helical" evidence="2">
    <location>
        <begin position="288"/>
        <end position="308"/>
    </location>
</feature>
<evidence type="ECO:0000313" key="4">
    <source>
        <dbReference type="Proteomes" id="UP000557749"/>
    </source>
</evidence>
<evidence type="ECO:0000256" key="1">
    <source>
        <dbReference type="SAM" id="Coils"/>
    </source>
</evidence>
<keyword evidence="2" id="KW-1133">Transmembrane helix</keyword>